<proteinExistence type="predicted"/>
<dbReference type="PANTHER" id="PTHR36174:SF1">
    <property type="entry name" value="LIPID II:GLYCINE GLYCYLTRANSFERASE"/>
    <property type="match status" value="1"/>
</dbReference>
<dbReference type="EMBL" id="JALAAR010000018">
    <property type="protein sequence ID" value="MEH8018995.1"/>
    <property type="molecule type" value="Genomic_DNA"/>
</dbReference>
<comment type="caution">
    <text evidence="2">The sequence shown here is derived from an EMBL/GenBank/DDBJ whole genome shotgun (WGS) entry which is preliminary data.</text>
</comment>
<evidence type="ECO:0000259" key="1">
    <source>
        <dbReference type="Pfam" id="PF13480"/>
    </source>
</evidence>
<dbReference type="RefSeq" id="WP_335737393.1">
    <property type="nucleotide sequence ID" value="NZ_JALAAR010000018.1"/>
</dbReference>
<evidence type="ECO:0000313" key="2">
    <source>
        <dbReference type="EMBL" id="MEH8018995.1"/>
    </source>
</evidence>
<gene>
    <name evidence="2" type="ORF">MN202_17260</name>
</gene>
<dbReference type="InterPro" id="IPR038740">
    <property type="entry name" value="BioF2-like_GNAT_dom"/>
</dbReference>
<sequence length="342" mass="39154">MYQLHTLSLRDEQAMAWDSFVNASDDATFFHLSGWQQVLADVGHQCYYLYATENNHIVGVLPLARVKSLLFGDALVSTPFCVYGGAVGAPPVKRYLEQQAIQLATRLQVQHIEFRYKTAQDNNLATRSSHAYFACELADTAEQILANVKKKQRAVLRHALNENLQFSLDSDTTEFYHTYSQSVRNLGTPVFSQAFFDKIMAVFAGQADILTVRQHNKAVSSVLSFYYKNEVLPYYGGGILQAKELKSNDFMYYQLMCHARSDKGCDRYDFGRSKIDSGAYHYKRHWGMQAVELPYQYQLITAKQLPNLSPNNPRYQYFIKLWQKLPLGVSQWLGPKLSRYLG</sequence>
<dbReference type="NCBIfam" id="TIGR03019">
    <property type="entry name" value="pepcterm_femAB"/>
    <property type="match status" value="1"/>
</dbReference>
<protein>
    <submittedName>
        <fullName evidence="2">FemAB family PEP-CTERM system-associated protein</fullName>
    </submittedName>
</protein>
<dbReference type="InterPro" id="IPR016181">
    <property type="entry name" value="Acyl_CoA_acyltransferase"/>
</dbReference>
<dbReference type="SUPFAM" id="SSF55729">
    <property type="entry name" value="Acyl-CoA N-acyltransferases (Nat)"/>
    <property type="match status" value="1"/>
</dbReference>
<dbReference type="InterPro" id="IPR050644">
    <property type="entry name" value="PG_Glycine_Bridge_Synth"/>
</dbReference>
<dbReference type="Proteomes" id="UP001375382">
    <property type="component" value="Unassembled WGS sequence"/>
</dbReference>
<feature type="domain" description="BioF2-like acetyltransferase" evidence="1">
    <location>
        <begin position="148"/>
        <end position="284"/>
    </location>
</feature>
<evidence type="ECO:0000313" key="3">
    <source>
        <dbReference type="Proteomes" id="UP001375382"/>
    </source>
</evidence>
<dbReference type="InterPro" id="IPR017469">
    <property type="entry name" value="PEP-CTERM_FemAB-rel"/>
</dbReference>
<dbReference type="Pfam" id="PF13480">
    <property type="entry name" value="Acetyltransf_6"/>
    <property type="match status" value="1"/>
</dbReference>
<dbReference type="PANTHER" id="PTHR36174">
    <property type="entry name" value="LIPID II:GLYCINE GLYCYLTRANSFERASE"/>
    <property type="match status" value="1"/>
</dbReference>
<accession>A0ABU8CBK3</accession>
<reference evidence="2 3" key="1">
    <citation type="journal article" date="2023" name="Ecotoxicol. Environ. Saf.">
        <title>Mercury remediation potential of mercury-resistant strain Rheinheimera metallidurans sp. nov. isolated from a municipal waste dumping site.</title>
        <authorList>
            <person name="Yadav V."/>
            <person name="Manjhi A."/>
            <person name="Vadakedath N."/>
        </authorList>
    </citation>
    <scope>NUCLEOTIDE SEQUENCE [LARGE SCALE GENOMIC DNA]</scope>
    <source>
        <strain evidence="2 3">E-49</strain>
    </source>
</reference>
<name>A0ABU8CBK3_9GAMM</name>
<dbReference type="Gene3D" id="3.40.630.30">
    <property type="match status" value="2"/>
</dbReference>
<organism evidence="2 3">
    <name type="scientific">Rheinheimera muenzenbergensis</name>
    <dbReference type="NCBI Taxonomy" id="1193628"/>
    <lineage>
        <taxon>Bacteria</taxon>
        <taxon>Pseudomonadati</taxon>
        <taxon>Pseudomonadota</taxon>
        <taxon>Gammaproteobacteria</taxon>
        <taxon>Chromatiales</taxon>
        <taxon>Chromatiaceae</taxon>
        <taxon>Rheinheimera</taxon>
    </lineage>
</organism>
<keyword evidence="3" id="KW-1185">Reference proteome</keyword>